<dbReference type="HAMAP" id="MF_01928">
    <property type="entry name" value="PurK"/>
    <property type="match status" value="1"/>
</dbReference>
<feature type="binding site" evidence="4">
    <location>
        <begin position="277"/>
        <end position="278"/>
    </location>
    <ligand>
        <name>ATP</name>
        <dbReference type="ChEBI" id="CHEBI:30616"/>
    </ligand>
</feature>
<gene>
    <name evidence="4 5" type="primary">purK</name>
    <name evidence="7" type="ORF">JN10_0206</name>
</gene>
<keyword evidence="3 4" id="KW-0067">ATP-binding</keyword>
<comment type="subunit">
    <text evidence="4 5">Homodimer.</text>
</comment>
<dbReference type="SUPFAM" id="SSF56059">
    <property type="entry name" value="Glutathione synthetase ATP-binding domain-like"/>
    <property type="match status" value="1"/>
</dbReference>
<keyword evidence="4 5" id="KW-0436">Ligase</keyword>
<dbReference type="EC" id="6.3.4.18" evidence="4 5"/>
<feature type="binding site" evidence="4">
    <location>
        <begin position="192"/>
        <end position="195"/>
    </location>
    <ligand>
        <name>ATP</name>
        <dbReference type="ChEBI" id="CHEBI:30616"/>
    </ligand>
</feature>
<dbReference type="GO" id="GO:0006189">
    <property type="term" value="P:'de novo' IMP biosynthetic process"/>
    <property type="evidence" value="ECO:0007669"/>
    <property type="project" value="UniProtKB-UniRule"/>
</dbReference>
<proteinExistence type="inferred from homology"/>
<dbReference type="GO" id="GO:0016616">
    <property type="term" value="F:oxidoreductase activity, acting on the CH-OH group of donors, NAD or NADP as acceptor"/>
    <property type="evidence" value="ECO:0007669"/>
    <property type="project" value="UniProtKB-ARBA"/>
</dbReference>
<dbReference type="Gene3D" id="3.40.50.20">
    <property type="match status" value="1"/>
</dbReference>
<dbReference type="Pfam" id="PF22660">
    <property type="entry name" value="RS_preATP-grasp-like"/>
    <property type="match status" value="1"/>
</dbReference>
<comment type="similarity">
    <text evidence="4 5">Belongs to the PurK/PurT family.</text>
</comment>
<dbReference type="PROSITE" id="PS50975">
    <property type="entry name" value="ATP_GRASP"/>
    <property type="match status" value="1"/>
</dbReference>
<keyword evidence="1 4" id="KW-0547">Nucleotide-binding</keyword>
<dbReference type="STRING" id="476157.GCA_001663155_00536"/>
<comment type="function">
    <text evidence="5">Catalyzes the ATP-dependent conversion of 5-aminoimidazole ribonucleotide (AIR) and HCO(3)- to N5-carboxyaminoimidazole ribonucleotide (N5-CAIR).</text>
</comment>
<dbReference type="InterPro" id="IPR011761">
    <property type="entry name" value="ATP-grasp"/>
</dbReference>
<feature type="domain" description="ATP-grasp" evidence="6">
    <location>
        <begin position="123"/>
        <end position="307"/>
    </location>
</feature>
<dbReference type="InterPro" id="IPR054350">
    <property type="entry name" value="PurT/PurK_preATP-grasp"/>
</dbReference>
<evidence type="ECO:0000259" key="6">
    <source>
        <dbReference type="PROSITE" id="PS50975"/>
    </source>
</evidence>
<dbReference type="GO" id="GO:0046872">
    <property type="term" value="F:metal ion binding"/>
    <property type="evidence" value="ECO:0007669"/>
    <property type="project" value="InterPro"/>
</dbReference>
<feature type="binding site" evidence="4">
    <location>
        <position position="200"/>
    </location>
    <ligand>
        <name>ATP</name>
        <dbReference type="ChEBI" id="CHEBI:30616"/>
    </ligand>
</feature>
<keyword evidence="2 4" id="KW-0658">Purine biosynthesis</keyword>
<evidence type="ECO:0000256" key="3">
    <source>
        <dbReference type="ARBA" id="ARBA00022840"/>
    </source>
</evidence>
<feature type="binding site" evidence="4">
    <location>
        <position position="223"/>
    </location>
    <ligand>
        <name>ATP</name>
        <dbReference type="ChEBI" id="CHEBI:30616"/>
    </ligand>
</feature>
<evidence type="ECO:0000313" key="8">
    <source>
        <dbReference type="Proteomes" id="UP000320547"/>
    </source>
</evidence>
<dbReference type="Gene3D" id="3.30.470.20">
    <property type="entry name" value="ATP-grasp fold, B domain"/>
    <property type="match status" value="1"/>
</dbReference>
<dbReference type="SUPFAM" id="SSF52440">
    <property type="entry name" value="PreATP-grasp domain"/>
    <property type="match status" value="1"/>
</dbReference>
<dbReference type="NCBIfam" id="NF004679">
    <property type="entry name" value="PRK06019.1-5"/>
    <property type="match status" value="1"/>
</dbReference>
<dbReference type="GO" id="GO:0034028">
    <property type="term" value="F:5-(carboxyamino)imidazole ribonucleotide synthase activity"/>
    <property type="evidence" value="ECO:0007669"/>
    <property type="project" value="UniProtKB-UniRule"/>
</dbReference>
<comment type="function">
    <text evidence="4">Catalyzes the ATP-dependent conversion of 5-aminoimidazole ribonucleotide (AIR) and HCO(3)(-) to N5-carboxyaminoimidazole ribonucleotide (N5-CAIR).</text>
</comment>
<dbReference type="UniPathway" id="UPA00074">
    <property type="reaction ID" value="UER00942"/>
</dbReference>
<dbReference type="InterPro" id="IPR016185">
    <property type="entry name" value="PreATP-grasp_dom_sf"/>
</dbReference>
<dbReference type="InterPro" id="IPR005875">
    <property type="entry name" value="PurK"/>
</dbReference>
<feature type="binding site" evidence="4">
    <location>
        <begin position="164"/>
        <end position="170"/>
    </location>
    <ligand>
        <name>ATP</name>
        <dbReference type="ChEBI" id="CHEBI:30616"/>
    </ligand>
</feature>
<dbReference type="Pfam" id="PF17769">
    <property type="entry name" value="PurK_C"/>
    <property type="match status" value="1"/>
</dbReference>
<dbReference type="InterPro" id="IPR003135">
    <property type="entry name" value="ATP-grasp_carboxylate-amine"/>
</dbReference>
<dbReference type="NCBIfam" id="TIGR01161">
    <property type="entry name" value="purK"/>
    <property type="match status" value="1"/>
</dbReference>
<feature type="binding site" evidence="4">
    <location>
        <position position="159"/>
    </location>
    <ligand>
        <name>ATP</name>
        <dbReference type="ChEBI" id="CHEBI:30616"/>
    </ligand>
</feature>
<dbReference type="NCBIfam" id="NF004676">
    <property type="entry name" value="PRK06019.1-2"/>
    <property type="match status" value="1"/>
</dbReference>
<dbReference type="InterPro" id="IPR013815">
    <property type="entry name" value="ATP_grasp_subdomain_1"/>
</dbReference>
<keyword evidence="8" id="KW-1185">Reference proteome</keyword>
<dbReference type="PANTHER" id="PTHR11609">
    <property type="entry name" value="PURINE BIOSYNTHESIS PROTEIN 6/7, PUR6/7"/>
    <property type="match status" value="1"/>
</dbReference>
<evidence type="ECO:0000256" key="5">
    <source>
        <dbReference type="RuleBase" id="RU361200"/>
    </source>
</evidence>
<evidence type="ECO:0000256" key="1">
    <source>
        <dbReference type="ARBA" id="ARBA00022741"/>
    </source>
</evidence>
<comment type="pathway">
    <text evidence="4 5">Purine metabolism; IMP biosynthesis via de novo pathway; 5-amino-1-(5-phospho-D-ribosyl)imidazole-4-carboxylate from 5-amino-1-(5-phospho-D-ribosyl)imidazole (N5-CAIR route): step 1/2.</text>
</comment>
<dbReference type="Gene3D" id="3.30.1490.20">
    <property type="entry name" value="ATP-grasp fold, A domain"/>
    <property type="match status" value="1"/>
</dbReference>
<dbReference type="PANTHER" id="PTHR11609:SF5">
    <property type="entry name" value="PHOSPHORIBOSYLAMINOIMIDAZOLE CARBOXYLASE"/>
    <property type="match status" value="1"/>
</dbReference>
<comment type="caution">
    <text evidence="7">The sequence shown here is derived from an EMBL/GenBank/DDBJ whole genome shotgun (WGS) entry which is preliminary data.</text>
</comment>
<dbReference type="SUPFAM" id="SSF51246">
    <property type="entry name" value="Rudiment single hybrid motif"/>
    <property type="match status" value="1"/>
</dbReference>
<protein>
    <recommendedName>
        <fullName evidence="4 5">N5-carboxyaminoimidazole ribonucleotide synthase</fullName>
        <shortName evidence="4 5">N5-CAIR synthase</shortName>
        <ecNumber evidence="4 5">6.3.4.18</ecNumber>
    </recommendedName>
    <alternativeName>
        <fullName evidence="4 5">5-(carboxyamino)imidazole ribonucleotide synthetase</fullName>
    </alternativeName>
</protein>
<comment type="catalytic activity">
    <reaction evidence="4 5">
        <text>5-amino-1-(5-phospho-beta-D-ribosyl)imidazole + hydrogencarbonate + ATP = 5-carboxyamino-1-(5-phospho-D-ribosyl)imidazole + ADP + phosphate + 2 H(+)</text>
        <dbReference type="Rhea" id="RHEA:19317"/>
        <dbReference type="ChEBI" id="CHEBI:15378"/>
        <dbReference type="ChEBI" id="CHEBI:17544"/>
        <dbReference type="ChEBI" id="CHEBI:30616"/>
        <dbReference type="ChEBI" id="CHEBI:43474"/>
        <dbReference type="ChEBI" id="CHEBI:58730"/>
        <dbReference type="ChEBI" id="CHEBI:137981"/>
        <dbReference type="ChEBI" id="CHEBI:456216"/>
        <dbReference type="EC" id="6.3.4.18"/>
    </reaction>
</comment>
<evidence type="ECO:0000256" key="2">
    <source>
        <dbReference type="ARBA" id="ARBA00022755"/>
    </source>
</evidence>
<dbReference type="Pfam" id="PF02222">
    <property type="entry name" value="ATP-grasp"/>
    <property type="match status" value="1"/>
</dbReference>
<dbReference type="InterPro" id="IPR040686">
    <property type="entry name" value="PurK_C"/>
</dbReference>
<name>A0A562USL2_9SPHN</name>
<dbReference type="AlphaFoldDB" id="A0A562USL2"/>
<dbReference type="EMBL" id="VLLK01000001">
    <property type="protein sequence ID" value="TWJ08591.1"/>
    <property type="molecule type" value="Genomic_DNA"/>
</dbReference>
<dbReference type="GO" id="GO:0005829">
    <property type="term" value="C:cytosol"/>
    <property type="evidence" value="ECO:0007669"/>
    <property type="project" value="TreeGrafter"/>
</dbReference>
<evidence type="ECO:0000256" key="4">
    <source>
        <dbReference type="HAMAP-Rule" id="MF_01928"/>
    </source>
</evidence>
<dbReference type="Proteomes" id="UP000320547">
    <property type="component" value="Unassembled WGS sequence"/>
</dbReference>
<evidence type="ECO:0000313" key="7">
    <source>
        <dbReference type="EMBL" id="TWJ08591.1"/>
    </source>
</evidence>
<sequence length="371" mass="39818">MARGTQRGGGGASDGLMLKPGSTIGILGGGQLGRMMAMSAAQLGYRVIGYSPPGDNVAADLCHDFFEKGWGDKEALAAFAAKCDVVTWEFENVPLSAVAMIPESLLTPHSRALEAAQDRLKEKRFVEGFGGKPAPYMAVDSEADLASAAERIGTPGILKTARDGYDGKGQWRIASLRDVDSFRFPGKPCVYEGMVEFDAEFSVILVRAAGGEVRFWDSTANVHKGGMLETSTLPAGDAVDQHVEAAREIARQTAEALNYVGVLTLEFFATAQGPVFNEMAPRVHNSGHWSIEGAATSQFENHIRAICGLPLGSTETRFANIEMRNIVGEDALTAYEMLSEDTEAHLHLYGKAEAREGRKMGHVTRVSGCKS</sequence>
<dbReference type="InterPro" id="IPR029752">
    <property type="entry name" value="D-isomer_DH_CS1"/>
</dbReference>
<feature type="binding site" evidence="4">
    <location>
        <position position="119"/>
    </location>
    <ligand>
        <name>ATP</name>
        <dbReference type="ChEBI" id="CHEBI:30616"/>
    </ligand>
</feature>
<reference evidence="7 8" key="1">
    <citation type="submission" date="2019-07" db="EMBL/GenBank/DDBJ databases">
        <title>Genomic Encyclopedia of Archaeal and Bacterial Type Strains, Phase II (KMG-II): from individual species to whole genera.</title>
        <authorList>
            <person name="Goeker M."/>
        </authorList>
    </citation>
    <scope>NUCLEOTIDE SEQUENCE [LARGE SCALE GENOMIC DNA]</scope>
    <source>
        <strain evidence="7 8">ATCC BAA-2084</strain>
    </source>
</reference>
<dbReference type="GO" id="GO:0005524">
    <property type="term" value="F:ATP binding"/>
    <property type="evidence" value="ECO:0007669"/>
    <property type="project" value="UniProtKB-UniRule"/>
</dbReference>
<dbReference type="InterPro" id="IPR011054">
    <property type="entry name" value="Rudment_hybrid_motif"/>
</dbReference>
<organism evidence="7 8">
    <name type="scientific">Altererythrobacter ishigakiensis</name>
    <dbReference type="NCBI Taxonomy" id="476157"/>
    <lineage>
        <taxon>Bacteria</taxon>
        <taxon>Pseudomonadati</taxon>
        <taxon>Pseudomonadota</taxon>
        <taxon>Alphaproteobacteria</taxon>
        <taxon>Sphingomonadales</taxon>
        <taxon>Erythrobacteraceae</taxon>
        <taxon>Altererythrobacter</taxon>
    </lineage>
</organism>
<dbReference type="GO" id="GO:0004638">
    <property type="term" value="F:phosphoribosylaminoimidazole carboxylase activity"/>
    <property type="evidence" value="ECO:0007669"/>
    <property type="project" value="InterPro"/>
</dbReference>
<dbReference type="PROSITE" id="PS00065">
    <property type="entry name" value="D_2_HYDROXYACID_DH_1"/>
    <property type="match status" value="1"/>
</dbReference>
<accession>A0A562USL2</accession>